<comment type="caution">
    <text evidence="2">The sequence shown here is derived from an EMBL/GenBank/DDBJ whole genome shotgun (WGS) entry which is preliminary data.</text>
</comment>
<feature type="transmembrane region" description="Helical" evidence="1">
    <location>
        <begin position="20"/>
        <end position="45"/>
    </location>
</feature>
<name>X1BDX8_9ZZZZ</name>
<protein>
    <submittedName>
        <fullName evidence="2">Uncharacterized protein</fullName>
    </submittedName>
</protein>
<sequence length="50" mass="5622">MELLTKRDTITSMLRVQVKAHPYGSILLSFPFLGEIAASTIIGIFKDIER</sequence>
<keyword evidence="1" id="KW-1133">Transmembrane helix</keyword>
<proteinExistence type="predicted"/>
<accession>X1BDX8</accession>
<reference evidence="2" key="1">
    <citation type="journal article" date="2014" name="Front. Microbiol.">
        <title>High frequency of phylogenetically diverse reductive dehalogenase-homologous genes in deep subseafloor sedimentary metagenomes.</title>
        <authorList>
            <person name="Kawai M."/>
            <person name="Futagami T."/>
            <person name="Toyoda A."/>
            <person name="Takaki Y."/>
            <person name="Nishi S."/>
            <person name="Hori S."/>
            <person name="Arai W."/>
            <person name="Tsubouchi T."/>
            <person name="Morono Y."/>
            <person name="Uchiyama I."/>
            <person name="Ito T."/>
            <person name="Fujiyama A."/>
            <person name="Inagaki F."/>
            <person name="Takami H."/>
        </authorList>
    </citation>
    <scope>NUCLEOTIDE SEQUENCE</scope>
    <source>
        <strain evidence="2">Expedition CK06-06</strain>
    </source>
</reference>
<organism evidence="2">
    <name type="scientific">marine sediment metagenome</name>
    <dbReference type="NCBI Taxonomy" id="412755"/>
    <lineage>
        <taxon>unclassified sequences</taxon>
        <taxon>metagenomes</taxon>
        <taxon>ecological metagenomes</taxon>
    </lineage>
</organism>
<dbReference type="EMBL" id="BART01016487">
    <property type="protein sequence ID" value="GAG82333.1"/>
    <property type="molecule type" value="Genomic_DNA"/>
</dbReference>
<dbReference type="AlphaFoldDB" id="X1BDX8"/>
<evidence type="ECO:0000256" key="1">
    <source>
        <dbReference type="SAM" id="Phobius"/>
    </source>
</evidence>
<keyword evidence="1" id="KW-0812">Transmembrane</keyword>
<keyword evidence="1" id="KW-0472">Membrane</keyword>
<gene>
    <name evidence="2" type="ORF">S01H4_31691</name>
</gene>
<evidence type="ECO:0000313" key="2">
    <source>
        <dbReference type="EMBL" id="GAG82333.1"/>
    </source>
</evidence>
<feature type="non-terminal residue" evidence="2">
    <location>
        <position position="50"/>
    </location>
</feature>